<dbReference type="RefSeq" id="WP_212640929.1">
    <property type="nucleotide sequence ID" value="NZ_CP074132.1"/>
</dbReference>
<gene>
    <name evidence="1" type="ORF">KGD83_21790</name>
</gene>
<evidence type="ECO:0000313" key="2">
    <source>
        <dbReference type="Proteomes" id="UP000678016"/>
    </source>
</evidence>
<sequence>MPTILPFPSATRTPAPAPEELTGLLGDPELASELFAPALPGETFEAYAARHAAAADILADLVGNLPAPDGGPAALDLRSAA</sequence>
<organism evidence="1 2">
    <name type="scientific">Nocardiopsis akebiae</name>
    <dbReference type="NCBI Taxonomy" id="2831968"/>
    <lineage>
        <taxon>Bacteria</taxon>
        <taxon>Bacillati</taxon>
        <taxon>Actinomycetota</taxon>
        <taxon>Actinomycetes</taxon>
        <taxon>Streptosporangiales</taxon>
        <taxon>Nocardiopsidaceae</taxon>
        <taxon>Nocardiopsis</taxon>
    </lineage>
</organism>
<reference evidence="2" key="1">
    <citation type="submission" date="2021-05" db="EMBL/GenBank/DDBJ databases">
        <title>Direct Submission.</title>
        <authorList>
            <person name="Li K."/>
            <person name="Gao J."/>
        </authorList>
    </citation>
    <scope>NUCLEOTIDE SEQUENCE [LARGE SCALE GENOMIC DNA]</scope>
    <source>
        <strain evidence="2">HDS12</strain>
    </source>
</reference>
<protein>
    <submittedName>
        <fullName evidence="1">Uncharacterized protein</fullName>
    </submittedName>
</protein>
<name>A0ABX8C0F6_9ACTN</name>
<dbReference type="Proteomes" id="UP000678016">
    <property type="component" value="Chromosome"/>
</dbReference>
<accession>A0ABX8C0F6</accession>
<keyword evidence="2" id="KW-1185">Reference proteome</keyword>
<proteinExistence type="predicted"/>
<evidence type="ECO:0000313" key="1">
    <source>
        <dbReference type="EMBL" id="QUX27887.1"/>
    </source>
</evidence>
<dbReference type="EMBL" id="CP074132">
    <property type="protein sequence ID" value="QUX27887.1"/>
    <property type="molecule type" value="Genomic_DNA"/>
</dbReference>